<evidence type="ECO:0000313" key="3">
    <source>
        <dbReference type="Proteomes" id="UP001177670"/>
    </source>
</evidence>
<accession>A0AA40KID3</accession>
<dbReference type="EMBL" id="JAHYIQ010000027">
    <property type="protein sequence ID" value="KAK1121268.1"/>
    <property type="molecule type" value="Genomic_DNA"/>
</dbReference>
<feature type="compositionally biased region" description="Basic and acidic residues" evidence="1">
    <location>
        <begin position="67"/>
        <end position="80"/>
    </location>
</feature>
<dbReference type="Proteomes" id="UP001177670">
    <property type="component" value="Unassembled WGS sequence"/>
</dbReference>
<sequence length="80" mass="8652">MHTGSIAAGPLSRFSVGINRGRAFIITALKGFFTGRRRRRSAETRVKAAEEGEEDEDGEEASGSPVADDHDGQGTQEFRT</sequence>
<evidence type="ECO:0000313" key="2">
    <source>
        <dbReference type="EMBL" id="KAK1121268.1"/>
    </source>
</evidence>
<evidence type="ECO:0000256" key="1">
    <source>
        <dbReference type="SAM" id="MobiDB-lite"/>
    </source>
</evidence>
<dbReference type="AlphaFoldDB" id="A0AA40KID3"/>
<gene>
    <name evidence="2" type="ORF">K0M31_010575</name>
</gene>
<proteinExistence type="predicted"/>
<organism evidence="2 3">
    <name type="scientific">Melipona bicolor</name>
    <dbReference type="NCBI Taxonomy" id="60889"/>
    <lineage>
        <taxon>Eukaryota</taxon>
        <taxon>Metazoa</taxon>
        <taxon>Ecdysozoa</taxon>
        <taxon>Arthropoda</taxon>
        <taxon>Hexapoda</taxon>
        <taxon>Insecta</taxon>
        <taxon>Pterygota</taxon>
        <taxon>Neoptera</taxon>
        <taxon>Endopterygota</taxon>
        <taxon>Hymenoptera</taxon>
        <taxon>Apocrita</taxon>
        <taxon>Aculeata</taxon>
        <taxon>Apoidea</taxon>
        <taxon>Anthophila</taxon>
        <taxon>Apidae</taxon>
        <taxon>Melipona</taxon>
    </lineage>
</organism>
<comment type="caution">
    <text evidence="2">The sequence shown here is derived from an EMBL/GenBank/DDBJ whole genome shotgun (WGS) entry which is preliminary data.</text>
</comment>
<feature type="compositionally biased region" description="Basic and acidic residues" evidence="1">
    <location>
        <begin position="41"/>
        <end position="50"/>
    </location>
</feature>
<feature type="compositionally biased region" description="Acidic residues" evidence="1">
    <location>
        <begin position="51"/>
        <end position="60"/>
    </location>
</feature>
<reference evidence="2" key="1">
    <citation type="submission" date="2021-10" db="EMBL/GenBank/DDBJ databases">
        <title>Melipona bicolor Genome sequencing and assembly.</title>
        <authorList>
            <person name="Araujo N.S."/>
            <person name="Arias M.C."/>
        </authorList>
    </citation>
    <scope>NUCLEOTIDE SEQUENCE</scope>
    <source>
        <strain evidence="2">USP_2M_L1-L4_2017</strain>
        <tissue evidence="2">Whole body</tissue>
    </source>
</reference>
<protein>
    <submittedName>
        <fullName evidence="2">Uncharacterized protein</fullName>
    </submittedName>
</protein>
<keyword evidence="3" id="KW-1185">Reference proteome</keyword>
<name>A0AA40KID3_9HYME</name>
<feature type="region of interest" description="Disordered" evidence="1">
    <location>
        <begin position="36"/>
        <end position="80"/>
    </location>
</feature>